<accession>A0A2Z6QZT2</accession>
<dbReference type="EMBL" id="BEXD01000938">
    <property type="protein sequence ID" value="GBB91259.1"/>
    <property type="molecule type" value="Genomic_DNA"/>
</dbReference>
<sequence length="109" mass="12248">MDRTLSCRSVNQIFTEEKYFIFIMKKGFLLTNPASKTIAMSSTTKVTPTTALKSIPSDHFHDVIVDFISGLIKRNPLTVFSSIITTDLSAIDKFLSTYKEQIVPINKLS</sequence>
<protein>
    <submittedName>
        <fullName evidence="1">Uncharacterized protein</fullName>
    </submittedName>
</protein>
<reference evidence="1 3" key="1">
    <citation type="submission" date="2017-11" db="EMBL/GenBank/DDBJ databases">
        <title>The genome of Rhizophagus clarus HR1 reveals common genetic basis of auxotrophy among arbuscular mycorrhizal fungi.</title>
        <authorList>
            <person name="Kobayashi Y."/>
        </authorList>
    </citation>
    <scope>NUCLEOTIDE SEQUENCE [LARGE SCALE GENOMIC DNA]</scope>
    <source>
        <strain evidence="1 3">HR1</strain>
    </source>
</reference>
<keyword evidence="3" id="KW-1185">Reference proteome</keyword>
<dbReference type="Proteomes" id="UP000615446">
    <property type="component" value="Unassembled WGS sequence"/>
</dbReference>
<organism evidence="1 3">
    <name type="scientific">Rhizophagus clarus</name>
    <dbReference type="NCBI Taxonomy" id="94130"/>
    <lineage>
        <taxon>Eukaryota</taxon>
        <taxon>Fungi</taxon>
        <taxon>Fungi incertae sedis</taxon>
        <taxon>Mucoromycota</taxon>
        <taxon>Glomeromycotina</taxon>
        <taxon>Glomeromycetes</taxon>
        <taxon>Glomerales</taxon>
        <taxon>Glomeraceae</taxon>
        <taxon>Rhizophagus</taxon>
    </lineage>
</organism>
<dbReference type="EMBL" id="BLAL01000274">
    <property type="protein sequence ID" value="GES98805.1"/>
    <property type="molecule type" value="Genomic_DNA"/>
</dbReference>
<proteinExistence type="predicted"/>
<evidence type="ECO:0000313" key="3">
    <source>
        <dbReference type="Proteomes" id="UP000247702"/>
    </source>
</evidence>
<name>A0A2Z6QZT2_9GLOM</name>
<dbReference type="Proteomes" id="UP000247702">
    <property type="component" value="Unassembled WGS sequence"/>
</dbReference>
<evidence type="ECO:0000313" key="1">
    <source>
        <dbReference type="EMBL" id="GBB91259.1"/>
    </source>
</evidence>
<gene>
    <name evidence="2" type="ORF">RCL2_002533900</name>
    <name evidence="1" type="ORF">RclHR1_18420001</name>
</gene>
<reference evidence="2" key="2">
    <citation type="submission" date="2019-10" db="EMBL/GenBank/DDBJ databases">
        <title>Conservation and host-specific expression of non-tandemly repeated heterogenous ribosome RNA gene in arbuscular mycorrhizal fungi.</title>
        <authorList>
            <person name="Maeda T."/>
            <person name="Kobayashi Y."/>
            <person name="Nakagawa T."/>
            <person name="Ezawa T."/>
            <person name="Yamaguchi K."/>
            <person name="Bino T."/>
            <person name="Nishimoto Y."/>
            <person name="Shigenobu S."/>
            <person name="Kawaguchi M."/>
        </authorList>
    </citation>
    <scope>NUCLEOTIDE SEQUENCE</scope>
    <source>
        <strain evidence="2">HR1</strain>
    </source>
</reference>
<dbReference type="AlphaFoldDB" id="A0A2Z6QZT2"/>
<evidence type="ECO:0000313" key="2">
    <source>
        <dbReference type="EMBL" id="GES98805.1"/>
    </source>
</evidence>
<comment type="caution">
    <text evidence="1">The sequence shown here is derived from an EMBL/GenBank/DDBJ whole genome shotgun (WGS) entry which is preliminary data.</text>
</comment>